<keyword evidence="5" id="KW-1185">Reference proteome</keyword>
<keyword evidence="2" id="KW-0472">Membrane</keyword>
<dbReference type="NCBIfam" id="TIGR02098">
    <property type="entry name" value="MJ0042_CXXC"/>
    <property type="match status" value="1"/>
</dbReference>
<evidence type="ECO:0000259" key="3">
    <source>
        <dbReference type="Pfam" id="PF13717"/>
    </source>
</evidence>
<keyword evidence="2" id="KW-0812">Transmembrane</keyword>
<name>A0A2V2LNU1_9RHOB</name>
<evidence type="ECO:0000313" key="5">
    <source>
        <dbReference type="Proteomes" id="UP000245680"/>
    </source>
</evidence>
<feature type="compositionally biased region" description="Basic and acidic residues" evidence="1">
    <location>
        <begin position="151"/>
        <end position="170"/>
    </location>
</feature>
<dbReference type="AlphaFoldDB" id="A0A2V2LNU1"/>
<organism evidence="4 5">
    <name type="scientific">Meridianimarinicoccus roseus</name>
    <dbReference type="NCBI Taxonomy" id="2072018"/>
    <lineage>
        <taxon>Bacteria</taxon>
        <taxon>Pseudomonadati</taxon>
        <taxon>Pseudomonadota</taxon>
        <taxon>Alphaproteobacteria</taxon>
        <taxon>Rhodobacterales</taxon>
        <taxon>Paracoccaceae</taxon>
        <taxon>Meridianimarinicoccus</taxon>
    </lineage>
</organism>
<sequence>MRIECPGCGARYDIPERAVPDPGRDVQCSSCGTAWFLLRAAHGPAALAPRPAATPAQDPPDGSATETAKAASPSPRPADTGPVARVTAPETDATDQDIQPEPGPDSPPRRKVDPSVLAILREEAEAEVKARKAARAAPIPASGAMPPPGADRGDGARGRLARLAEAERSAARPGTGSAPDNDEGLVEDPHAATRDPRPPLMAALPNAAAEQGATSEARHLPVRTPPAPPAVVAERRRRVGFRLGFAGTAGLSCAALALYLLVASMPETSTLPLAAQIQSQGDRFQAALVDLLRRAMPDDA</sequence>
<dbReference type="Proteomes" id="UP000245680">
    <property type="component" value="Unassembled WGS sequence"/>
</dbReference>
<feature type="region of interest" description="Disordered" evidence="1">
    <location>
        <begin position="47"/>
        <end position="112"/>
    </location>
</feature>
<feature type="compositionally biased region" description="Low complexity" evidence="1">
    <location>
        <begin position="200"/>
        <end position="209"/>
    </location>
</feature>
<feature type="domain" description="Zinc finger/thioredoxin putative" evidence="3">
    <location>
        <begin position="1"/>
        <end position="36"/>
    </location>
</feature>
<comment type="caution">
    <text evidence="4">The sequence shown here is derived from an EMBL/GenBank/DDBJ whole genome shotgun (WGS) entry which is preliminary data.</text>
</comment>
<protein>
    <recommendedName>
        <fullName evidence="3">Zinc finger/thioredoxin putative domain-containing protein</fullName>
    </recommendedName>
</protein>
<feature type="compositionally biased region" description="Basic and acidic residues" evidence="1">
    <location>
        <begin position="187"/>
        <end position="197"/>
    </location>
</feature>
<reference evidence="4 5" key="1">
    <citation type="submission" date="2018-05" db="EMBL/GenBank/DDBJ databases">
        <title>Rhodobacteraceae gen. nov., sp. nov. isolated from sea water.</title>
        <authorList>
            <person name="Ren Y."/>
        </authorList>
    </citation>
    <scope>NUCLEOTIDE SEQUENCE [LARGE SCALE GENOMIC DNA]</scope>
    <source>
        <strain evidence="4 5">TG-679</strain>
    </source>
</reference>
<gene>
    <name evidence="4" type="ORF">DKT77_04140</name>
</gene>
<evidence type="ECO:0000313" key="4">
    <source>
        <dbReference type="EMBL" id="PWR03909.1"/>
    </source>
</evidence>
<evidence type="ECO:0000256" key="1">
    <source>
        <dbReference type="SAM" id="MobiDB-lite"/>
    </source>
</evidence>
<feature type="compositionally biased region" description="Low complexity" evidence="1">
    <location>
        <begin position="47"/>
        <end position="56"/>
    </location>
</feature>
<proteinExistence type="predicted"/>
<dbReference type="EMBL" id="QGKU01000015">
    <property type="protein sequence ID" value="PWR03909.1"/>
    <property type="molecule type" value="Genomic_DNA"/>
</dbReference>
<feature type="transmembrane region" description="Helical" evidence="2">
    <location>
        <begin position="243"/>
        <end position="262"/>
    </location>
</feature>
<keyword evidence="2" id="KW-1133">Transmembrane helix</keyword>
<dbReference type="InterPro" id="IPR011723">
    <property type="entry name" value="Znf/thioredoxin_put"/>
</dbReference>
<accession>A0A2V2LNU1</accession>
<dbReference type="Pfam" id="PF13717">
    <property type="entry name" value="Zn_ribbon_4"/>
    <property type="match status" value="1"/>
</dbReference>
<dbReference type="OrthoDB" id="7159357at2"/>
<dbReference type="RefSeq" id="WP_109810468.1">
    <property type="nucleotide sequence ID" value="NZ_QGKU01000015.1"/>
</dbReference>
<evidence type="ECO:0000256" key="2">
    <source>
        <dbReference type="SAM" id="Phobius"/>
    </source>
</evidence>
<feature type="region of interest" description="Disordered" evidence="1">
    <location>
        <begin position="129"/>
        <end position="228"/>
    </location>
</feature>